<feature type="transmembrane region" description="Helical" evidence="2">
    <location>
        <begin position="252"/>
        <end position="273"/>
    </location>
</feature>
<gene>
    <name evidence="4" type="ORF">DM01DRAFT_1364496</name>
</gene>
<feature type="domain" description="Threonine/serine exporter-like N-terminal" evidence="3">
    <location>
        <begin position="36"/>
        <end position="272"/>
    </location>
</feature>
<organism evidence="4 5">
    <name type="scientific">Hesseltinella vesiculosa</name>
    <dbReference type="NCBI Taxonomy" id="101127"/>
    <lineage>
        <taxon>Eukaryota</taxon>
        <taxon>Fungi</taxon>
        <taxon>Fungi incertae sedis</taxon>
        <taxon>Mucoromycota</taxon>
        <taxon>Mucoromycotina</taxon>
        <taxon>Mucoromycetes</taxon>
        <taxon>Mucorales</taxon>
        <taxon>Cunninghamellaceae</taxon>
        <taxon>Hesseltinella</taxon>
    </lineage>
</organism>
<dbReference type="GO" id="GO:0022857">
    <property type="term" value="F:transmembrane transporter activity"/>
    <property type="evidence" value="ECO:0007669"/>
    <property type="project" value="InterPro"/>
</dbReference>
<dbReference type="OrthoDB" id="413008at2759"/>
<feature type="transmembrane region" description="Helical" evidence="2">
    <location>
        <begin position="305"/>
        <end position="322"/>
    </location>
</feature>
<keyword evidence="5" id="KW-1185">Reference proteome</keyword>
<evidence type="ECO:0000313" key="5">
    <source>
        <dbReference type="Proteomes" id="UP000242146"/>
    </source>
</evidence>
<dbReference type="AlphaFoldDB" id="A0A1X2G699"/>
<dbReference type="InterPro" id="IPR051361">
    <property type="entry name" value="ThrE/Ser_Exporter"/>
</dbReference>
<feature type="transmembrane region" description="Helical" evidence="2">
    <location>
        <begin position="188"/>
        <end position="205"/>
    </location>
</feature>
<feature type="transmembrane region" description="Helical" evidence="2">
    <location>
        <begin position="211"/>
        <end position="231"/>
    </location>
</feature>
<evidence type="ECO:0000256" key="2">
    <source>
        <dbReference type="SAM" id="Phobius"/>
    </source>
</evidence>
<feature type="transmembrane region" description="Helical" evidence="2">
    <location>
        <begin position="419"/>
        <end position="443"/>
    </location>
</feature>
<protein>
    <submittedName>
        <fullName evidence="4">DUF1212-domain-containing protein</fullName>
    </submittedName>
</protein>
<dbReference type="PANTHER" id="PTHR31082:SF4">
    <property type="entry name" value="PHEROMONE-REGULATED MEMBRANE PROTEIN 10"/>
    <property type="match status" value="1"/>
</dbReference>
<accession>A0A1X2G699</accession>
<evidence type="ECO:0000256" key="1">
    <source>
        <dbReference type="ARBA" id="ARBA00034125"/>
    </source>
</evidence>
<keyword evidence="2" id="KW-1133">Transmembrane helix</keyword>
<feature type="transmembrane region" description="Helical" evidence="2">
    <location>
        <begin position="352"/>
        <end position="372"/>
    </location>
</feature>
<dbReference type="Pfam" id="PF06738">
    <property type="entry name" value="ThrE"/>
    <property type="match status" value="1"/>
</dbReference>
<proteinExistence type="inferred from homology"/>
<evidence type="ECO:0000313" key="4">
    <source>
        <dbReference type="EMBL" id="ORX46120.1"/>
    </source>
</evidence>
<feature type="transmembrane region" description="Helical" evidence="2">
    <location>
        <begin position="141"/>
        <end position="161"/>
    </location>
</feature>
<keyword evidence="2" id="KW-0472">Membrane</keyword>
<sequence length="455" mass="50305">MDSMTTGSTQNAHISLEDRVRVTFEIANILQKQALVQKLAKCLMQYGCPGHRIEYIMRTVSRTLQLDCEFVYVPNVMLTSFIDSTMHTTETRFIIQPQFFEMARLFEVYRLEKLLSHGEVTVDEALEFLDRVVVHDTVYPAWLNLFVYALASFCGCAMFYGGNWKEAGVSSALAVFFAIYELFSGRVVSLQPIYEITCCIIIGFISRGLELAGFCFVPMAFASFIIILPGYSMTLGISELVSRQLVSGVVRMVYAIMYSFLIGYGISMGSSLFELIDPADVSEFEHYCNTRNKNSNTCVTVVPQMFYLLTVPLFAVAYCVFLRARPARWPFMITLGITGFVINWALSCHASAPTQVIQVVPAFVVGFLGNLYTKITGKMSFDAVLLGVFYLVPGSLGLKAALGLFGGSAGSEFSNQGGGFALSMIETSIGISVGLFVATLLVYPKGSQHTPLMNF</sequence>
<comment type="similarity">
    <text evidence="1">Belongs to the ThrE exporter (TC 2.A.79) family.</text>
</comment>
<dbReference type="STRING" id="101127.A0A1X2G699"/>
<comment type="caution">
    <text evidence="4">The sequence shown here is derived from an EMBL/GenBank/DDBJ whole genome shotgun (WGS) entry which is preliminary data.</text>
</comment>
<feature type="transmembrane region" description="Helical" evidence="2">
    <location>
        <begin position="167"/>
        <end position="183"/>
    </location>
</feature>
<feature type="transmembrane region" description="Helical" evidence="2">
    <location>
        <begin position="384"/>
        <end position="407"/>
    </location>
</feature>
<keyword evidence="2" id="KW-0812">Transmembrane</keyword>
<dbReference type="PANTHER" id="PTHR31082">
    <property type="entry name" value="PHEROMONE-REGULATED MEMBRANE PROTEIN 10"/>
    <property type="match status" value="1"/>
</dbReference>
<dbReference type="InterPro" id="IPR010619">
    <property type="entry name" value="ThrE-like_N"/>
</dbReference>
<evidence type="ECO:0000259" key="3">
    <source>
        <dbReference type="Pfam" id="PF06738"/>
    </source>
</evidence>
<dbReference type="EMBL" id="MCGT01000039">
    <property type="protein sequence ID" value="ORX46120.1"/>
    <property type="molecule type" value="Genomic_DNA"/>
</dbReference>
<name>A0A1X2G699_9FUNG</name>
<dbReference type="Proteomes" id="UP000242146">
    <property type="component" value="Unassembled WGS sequence"/>
</dbReference>
<reference evidence="4 5" key="1">
    <citation type="submission" date="2016-07" db="EMBL/GenBank/DDBJ databases">
        <title>Pervasive Adenine N6-methylation of Active Genes in Fungi.</title>
        <authorList>
            <consortium name="DOE Joint Genome Institute"/>
            <person name="Mondo S.J."/>
            <person name="Dannebaum R.O."/>
            <person name="Kuo R.C."/>
            <person name="Labutti K."/>
            <person name="Haridas S."/>
            <person name="Kuo A."/>
            <person name="Salamov A."/>
            <person name="Ahrendt S.R."/>
            <person name="Lipzen A."/>
            <person name="Sullivan W."/>
            <person name="Andreopoulos W.B."/>
            <person name="Clum A."/>
            <person name="Lindquist E."/>
            <person name="Daum C."/>
            <person name="Ramamoorthy G.K."/>
            <person name="Gryganskyi A."/>
            <person name="Culley D."/>
            <person name="Magnuson J.K."/>
            <person name="James T.Y."/>
            <person name="O'Malley M.A."/>
            <person name="Stajich J.E."/>
            <person name="Spatafora J.W."/>
            <person name="Visel A."/>
            <person name="Grigoriev I.V."/>
        </authorList>
    </citation>
    <scope>NUCLEOTIDE SEQUENCE [LARGE SCALE GENOMIC DNA]</scope>
    <source>
        <strain evidence="4 5">NRRL 3301</strain>
    </source>
</reference>
<feature type="transmembrane region" description="Helical" evidence="2">
    <location>
        <begin position="329"/>
        <end position="346"/>
    </location>
</feature>